<reference evidence="3" key="1">
    <citation type="journal article" date="2019" name="Int. J. Syst. Evol. Microbiol.">
        <title>The Global Catalogue of Microorganisms (GCM) 10K type strain sequencing project: providing services to taxonomists for standard genome sequencing and annotation.</title>
        <authorList>
            <consortium name="The Broad Institute Genomics Platform"/>
            <consortium name="The Broad Institute Genome Sequencing Center for Infectious Disease"/>
            <person name="Wu L."/>
            <person name="Ma J."/>
        </authorList>
    </citation>
    <scope>NUCLEOTIDE SEQUENCE [LARGE SCALE GENOMIC DNA]</scope>
    <source>
        <strain evidence="3">CCUG 73951</strain>
    </source>
</reference>
<gene>
    <name evidence="2" type="ORF">ACFQMN_18050</name>
</gene>
<feature type="transmembrane region" description="Helical" evidence="1">
    <location>
        <begin position="176"/>
        <end position="192"/>
    </location>
</feature>
<accession>A0ABW2K9R5</accession>
<feature type="transmembrane region" description="Helical" evidence="1">
    <location>
        <begin position="69"/>
        <end position="91"/>
    </location>
</feature>
<dbReference type="Proteomes" id="UP001596494">
    <property type="component" value="Unassembled WGS sequence"/>
</dbReference>
<keyword evidence="3" id="KW-1185">Reference proteome</keyword>
<sequence>MIVQPLLAIRVLAFITAIILFWLVSAQTKEVKKHVTEGFVSLLTTWILLFIGAKLLTKWQLLLDHPIALLAYPSGTLEFYIATAAITVIKLYKNKWSIYTHEYVQLIAFSWFSFSVFTIVFNDEGAWSELTLTFLFIILITLVNIPILTVIFIALLTGIYGLFYPSPELMGYRMDPWFYIGIALLFILLLLFEKRRDLP</sequence>
<keyword evidence="1" id="KW-0812">Transmembrane</keyword>
<comment type="caution">
    <text evidence="2">The sequence shown here is derived from an EMBL/GenBank/DDBJ whole genome shotgun (WGS) entry which is preliminary data.</text>
</comment>
<feature type="transmembrane region" description="Helical" evidence="1">
    <location>
        <begin position="103"/>
        <end position="122"/>
    </location>
</feature>
<evidence type="ECO:0000313" key="2">
    <source>
        <dbReference type="EMBL" id="MFC7322771.1"/>
    </source>
</evidence>
<keyword evidence="1" id="KW-0472">Membrane</keyword>
<evidence type="ECO:0000313" key="3">
    <source>
        <dbReference type="Proteomes" id="UP001596494"/>
    </source>
</evidence>
<feature type="transmembrane region" description="Helical" evidence="1">
    <location>
        <begin position="38"/>
        <end position="57"/>
    </location>
</feature>
<dbReference type="EMBL" id="JBHTBY010000017">
    <property type="protein sequence ID" value="MFC7322771.1"/>
    <property type="molecule type" value="Genomic_DNA"/>
</dbReference>
<feature type="transmembrane region" description="Helical" evidence="1">
    <location>
        <begin position="134"/>
        <end position="164"/>
    </location>
</feature>
<feature type="transmembrane region" description="Helical" evidence="1">
    <location>
        <begin position="7"/>
        <end position="26"/>
    </location>
</feature>
<protein>
    <submittedName>
        <fullName evidence="2">Uncharacterized protein</fullName>
    </submittedName>
</protein>
<keyword evidence="1" id="KW-1133">Transmembrane helix</keyword>
<organism evidence="2 3">
    <name type="scientific">Halobacillus campisalis</name>
    <dbReference type="NCBI Taxonomy" id="435909"/>
    <lineage>
        <taxon>Bacteria</taxon>
        <taxon>Bacillati</taxon>
        <taxon>Bacillota</taxon>
        <taxon>Bacilli</taxon>
        <taxon>Bacillales</taxon>
        <taxon>Bacillaceae</taxon>
        <taxon>Halobacillus</taxon>
    </lineage>
</organism>
<dbReference type="RefSeq" id="WP_289215135.1">
    <property type="nucleotide sequence ID" value="NZ_JAPVRC010000002.1"/>
</dbReference>
<proteinExistence type="predicted"/>
<evidence type="ECO:0000256" key="1">
    <source>
        <dbReference type="SAM" id="Phobius"/>
    </source>
</evidence>
<name>A0ABW2K9R5_9BACI</name>